<keyword evidence="2" id="KW-1185">Reference proteome</keyword>
<dbReference type="AlphaFoldDB" id="A0A914CSH0"/>
<organism evidence="2 3">
    <name type="scientific">Acrobeloides nanus</name>
    <dbReference type="NCBI Taxonomy" id="290746"/>
    <lineage>
        <taxon>Eukaryota</taxon>
        <taxon>Metazoa</taxon>
        <taxon>Ecdysozoa</taxon>
        <taxon>Nematoda</taxon>
        <taxon>Chromadorea</taxon>
        <taxon>Rhabditida</taxon>
        <taxon>Tylenchina</taxon>
        <taxon>Cephalobomorpha</taxon>
        <taxon>Cephaloboidea</taxon>
        <taxon>Cephalobidae</taxon>
        <taxon>Acrobeloides</taxon>
    </lineage>
</organism>
<reference evidence="3" key="1">
    <citation type="submission" date="2022-11" db="UniProtKB">
        <authorList>
            <consortium name="WormBaseParasite"/>
        </authorList>
    </citation>
    <scope>IDENTIFICATION</scope>
</reference>
<evidence type="ECO:0000313" key="3">
    <source>
        <dbReference type="WBParaSite" id="ACRNAN_scaffold13494.g22400.t1"/>
    </source>
</evidence>
<feature type="transmembrane region" description="Helical" evidence="1">
    <location>
        <begin position="148"/>
        <end position="167"/>
    </location>
</feature>
<dbReference type="WBParaSite" id="ACRNAN_scaffold13494.g22400.t1">
    <property type="protein sequence ID" value="ACRNAN_scaffold13494.g22400.t1"/>
    <property type="gene ID" value="ACRNAN_scaffold13494.g22400"/>
</dbReference>
<feature type="transmembrane region" description="Helical" evidence="1">
    <location>
        <begin position="46"/>
        <end position="66"/>
    </location>
</feature>
<accession>A0A914CSH0</accession>
<keyword evidence="1" id="KW-0472">Membrane</keyword>
<feature type="transmembrane region" description="Helical" evidence="1">
    <location>
        <begin position="78"/>
        <end position="101"/>
    </location>
</feature>
<proteinExistence type="predicted"/>
<evidence type="ECO:0000256" key="1">
    <source>
        <dbReference type="SAM" id="Phobius"/>
    </source>
</evidence>
<keyword evidence="1" id="KW-1133">Transmembrane helix</keyword>
<dbReference type="Proteomes" id="UP000887540">
    <property type="component" value="Unplaced"/>
</dbReference>
<name>A0A914CSH0_9BILA</name>
<protein>
    <submittedName>
        <fullName evidence="3">G-protein coupled receptors family 1 profile domain-containing protein</fullName>
    </submittedName>
</protein>
<sequence length="192" mass="21585">MNGAVFLRKDNAHGVPTIPVIRGLINVFHSQLVAHLVGLVEHISTAQIGISIVVCCFFKVLHLTVINKTDRAPTLKRLIIITISCHVASILIIGIPGILMYCPNELFEANITAKVPEMNEVFATEVLTNFYQHDPCNHIVYVFNAIRMVHTIVVFVSIIIFIIWAIISLRAQRSILPIATYKLQNQQCDREF</sequence>
<evidence type="ECO:0000313" key="2">
    <source>
        <dbReference type="Proteomes" id="UP000887540"/>
    </source>
</evidence>
<keyword evidence="1" id="KW-0812">Transmembrane</keyword>